<feature type="non-terminal residue" evidence="2">
    <location>
        <position position="365"/>
    </location>
</feature>
<organism evidence="2 3">
    <name type="scientific">Papaver nudicaule</name>
    <name type="common">Iceland poppy</name>
    <dbReference type="NCBI Taxonomy" id="74823"/>
    <lineage>
        <taxon>Eukaryota</taxon>
        <taxon>Viridiplantae</taxon>
        <taxon>Streptophyta</taxon>
        <taxon>Embryophyta</taxon>
        <taxon>Tracheophyta</taxon>
        <taxon>Spermatophyta</taxon>
        <taxon>Magnoliopsida</taxon>
        <taxon>Ranunculales</taxon>
        <taxon>Papaveraceae</taxon>
        <taxon>Papaveroideae</taxon>
        <taxon>Papaver</taxon>
    </lineage>
</organism>
<protein>
    <submittedName>
        <fullName evidence="2">Uncharacterized protein</fullName>
    </submittedName>
</protein>
<evidence type="ECO:0000313" key="3">
    <source>
        <dbReference type="Proteomes" id="UP001177140"/>
    </source>
</evidence>
<dbReference type="EMBL" id="JAJJMA010302891">
    <property type="protein sequence ID" value="MCL7048280.1"/>
    <property type="molecule type" value="Genomic_DNA"/>
</dbReference>
<dbReference type="PANTHER" id="PTHR33671:SF2">
    <property type="entry name" value="N-METHYLTRANSFERASE, PUTATIVE (DUF688)-RELATED"/>
    <property type="match status" value="1"/>
</dbReference>
<dbReference type="Proteomes" id="UP001177140">
    <property type="component" value="Unassembled WGS sequence"/>
</dbReference>
<keyword evidence="3" id="KW-1185">Reference proteome</keyword>
<comment type="caution">
    <text evidence="2">The sequence shown here is derived from an EMBL/GenBank/DDBJ whole genome shotgun (WGS) entry which is preliminary data.</text>
</comment>
<sequence>MEEEKQLDFNAPFLSVRRLSSSSGSSDRNIKRNENSKKSSSIRPPYYKPELKSGPIRHAGAVPFIWEQTPGTPKDHESSTNPLFESPERRMPVTPKLPPGRVVEIKPPPPEKEFREEPPPRNEVVKVSQISKLVSYSRRNKLFSGSDNTTTTTNNVSKLEAVKDVGLVEKKGSTDSEGDGDDDDAFIDAQDTLSRSESFFFNCSISGVSGLDGCEDAKPASGTFSTDPKTRDFMMGRFLPAAKALASDTPQYAPRRQGVAAREPLPRQLPRVVNEDTSNLLQITPYAEPKFVSEDESEDERNIQAQLIIIVETLNKHGNGGTSVLSIAAFLLLWLSKDVFEDLHEYKKLKPTLIPYAITLAQGTP</sequence>
<feature type="compositionally biased region" description="Basic and acidic residues" evidence="1">
    <location>
        <begin position="109"/>
        <end position="123"/>
    </location>
</feature>
<evidence type="ECO:0000256" key="1">
    <source>
        <dbReference type="SAM" id="MobiDB-lite"/>
    </source>
</evidence>
<dbReference type="Pfam" id="PF05097">
    <property type="entry name" value="DUF688"/>
    <property type="match status" value="1"/>
</dbReference>
<dbReference type="InterPro" id="IPR007789">
    <property type="entry name" value="DUF688"/>
</dbReference>
<feature type="region of interest" description="Disordered" evidence="1">
    <location>
        <begin position="1"/>
        <end position="123"/>
    </location>
</feature>
<reference evidence="2" key="1">
    <citation type="submission" date="2022-03" db="EMBL/GenBank/DDBJ databases">
        <title>A functionally conserved STORR gene fusion in Papaver species that diverged 16.8 million years ago.</title>
        <authorList>
            <person name="Catania T."/>
        </authorList>
    </citation>
    <scope>NUCLEOTIDE SEQUENCE</scope>
    <source>
        <strain evidence="2">S-191538</strain>
    </source>
</reference>
<feature type="compositionally biased region" description="Low complexity" evidence="1">
    <location>
        <begin position="14"/>
        <end position="26"/>
    </location>
</feature>
<gene>
    <name evidence="2" type="ORF">MKW94_018952</name>
</gene>
<feature type="compositionally biased region" description="Basic and acidic residues" evidence="1">
    <location>
        <begin position="28"/>
        <end position="37"/>
    </location>
</feature>
<dbReference type="AlphaFoldDB" id="A0AA41VW11"/>
<evidence type="ECO:0000313" key="2">
    <source>
        <dbReference type="EMBL" id="MCL7048280.1"/>
    </source>
</evidence>
<dbReference type="PANTHER" id="PTHR33671">
    <property type="entry name" value="N-METHYLTRANSFERASE, PUTATIVE (DUF688)-RELATED"/>
    <property type="match status" value="1"/>
</dbReference>
<name>A0AA41VW11_PAPNU</name>
<proteinExistence type="predicted"/>
<accession>A0AA41VW11</accession>